<keyword evidence="6 10" id="KW-1133">Transmembrane helix</keyword>
<dbReference type="PANTHER" id="PTHR11157">
    <property type="entry name" value="FATTY ACID ACYL TRANSFERASE-RELATED"/>
    <property type="match status" value="1"/>
</dbReference>
<keyword evidence="9" id="KW-0275">Fatty acid biosynthesis</keyword>
<keyword evidence="4 10" id="KW-0812">Transmembrane</keyword>
<organism evidence="11 12">
    <name type="scientific">Solanum verrucosum</name>
    <dbReference type="NCBI Taxonomy" id="315347"/>
    <lineage>
        <taxon>Eukaryota</taxon>
        <taxon>Viridiplantae</taxon>
        <taxon>Streptophyta</taxon>
        <taxon>Embryophyta</taxon>
        <taxon>Tracheophyta</taxon>
        <taxon>Spermatophyta</taxon>
        <taxon>Magnoliopsida</taxon>
        <taxon>eudicotyledons</taxon>
        <taxon>Gunneridae</taxon>
        <taxon>Pentapetalae</taxon>
        <taxon>asterids</taxon>
        <taxon>lamiids</taxon>
        <taxon>Solanales</taxon>
        <taxon>Solanaceae</taxon>
        <taxon>Solanoideae</taxon>
        <taxon>Solaneae</taxon>
        <taxon>Solanum</taxon>
    </lineage>
</organism>
<evidence type="ECO:0000313" key="11">
    <source>
        <dbReference type="EMBL" id="WMV09271.1"/>
    </source>
</evidence>
<dbReference type="GO" id="GO:0019367">
    <property type="term" value="P:fatty acid elongation, saturated fatty acid"/>
    <property type="evidence" value="ECO:0007669"/>
    <property type="project" value="TreeGrafter"/>
</dbReference>
<keyword evidence="12" id="KW-1185">Reference proteome</keyword>
<keyword evidence="8 10" id="KW-0472">Membrane</keyword>
<evidence type="ECO:0000256" key="1">
    <source>
        <dbReference type="ARBA" id="ARBA00004141"/>
    </source>
</evidence>
<evidence type="ECO:0008006" key="13">
    <source>
        <dbReference type="Google" id="ProtNLM"/>
    </source>
</evidence>
<evidence type="ECO:0000256" key="7">
    <source>
        <dbReference type="ARBA" id="ARBA00023098"/>
    </source>
</evidence>
<dbReference type="EMBL" id="CP133612">
    <property type="protein sequence ID" value="WMV09271.1"/>
    <property type="molecule type" value="Genomic_DNA"/>
</dbReference>
<keyword evidence="2" id="KW-0444">Lipid biosynthesis</keyword>
<evidence type="ECO:0000256" key="10">
    <source>
        <dbReference type="SAM" id="Phobius"/>
    </source>
</evidence>
<name>A0AAF0PR95_SOLVR</name>
<evidence type="ECO:0000256" key="9">
    <source>
        <dbReference type="ARBA" id="ARBA00023160"/>
    </source>
</evidence>
<evidence type="ECO:0000256" key="5">
    <source>
        <dbReference type="ARBA" id="ARBA00022832"/>
    </source>
</evidence>
<feature type="transmembrane region" description="Helical" evidence="10">
    <location>
        <begin position="34"/>
        <end position="56"/>
    </location>
</feature>
<evidence type="ECO:0000256" key="8">
    <source>
        <dbReference type="ARBA" id="ARBA00023136"/>
    </source>
</evidence>
<feature type="transmembrane region" description="Helical" evidence="10">
    <location>
        <begin position="6"/>
        <end position="22"/>
    </location>
</feature>
<evidence type="ECO:0000256" key="3">
    <source>
        <dbReference type="ARBA" id="ARBA00022679"/>
    </source>
</evidence>
<dbReference type="InterPro" id="IPR002076">
    <property type="entry name" value="ELO_fam"/>
</dbReference>
<evidence type="ECO:0000256" key="4">
    <source>
        <dbReference type="ARBA" id="ARBA00022692"/>
    </source>
</evidence>
<evidence type="ECO:0000313" key="12">
    <source>
        <dbReference type="Proteomes" id="UP001234989"/>
    </source>
</evidence>
<dbReference type="Pfam" id="PF01151">
    <property type="entry name" value="ELO"/>
    <property type="match status" value="1"/>
</dbReference>
<comment type="subcellular location">
    <subcellularLocation>
        <location evidence="1">Membrane</location>
        <topology evidence="1">Multi-pass membrane protein</topology>
    </subcellularLocation>
</comment>
<keyword evidence="7" id="KW-0443">Lipid metabolism</keyword>
<gene>
    <name evidence="11" type="ORF">MTR67_002656</name>
</gene>
<dbReference type="PANTHER" id="PTHR11157:SF149">
    <property type="entry name" value="ELONGATION OF FATTY ACIDS PROTEIN A-LIKE"/>
    <property type="match status" value="1"/>
</dbReference>
<accession>A0AAF0PR95</accession>
<keyword evidence="3" id="KW-0808">Transferase</keyword>
<reference evidence="11" key="1">
    <citation type="submission" date="2023-08" db="EMBL/GenBank/DDBJ databases">
        <title>A de novo genome assembly of Solanum verrucosum Schlechtendal, a Mexican diploid species geographically isolated from the other diploid A-genome species in potato relatives.</title>
        <authorList>
            <person name="Hosaka K."/>
        </authorList>
    </citation>
    <scope>NUCLEOTIDE SEQUENCE</scope>
    <source>
        <tissue evidence="11">Young leaves</tissue>
    </source>
</reference>
<evidence type="ECO:0000256" key="2">
    <source>
        <dbReference type="ARBA" id="ARBA00022516"/>
    </source>
</evidence>
<dbReference type="GO" id="GO:0042761">
    <property type="term" value="P:very long-chain fatty acid biosynthetic process"/>
    <property type="evidence" value="ECO:0007669"/>
    <property type="project" value="TreeGrafter"/>
</dbReference>
<dbReference type="GO" id="GO:0034626">
    <property type="term" value="P:fatty acid elongation, polyunsaturated fatty acid"/>
    <property type="evidence" value="ECO:0007669"/>
    <property type="project" value="TreeGrafter"/>
</dbReference>
<dbReference type="GO" id="GO:0034625">
    <property type="term" value="P:fatty acid elongation, monounsaturated fatty acid"/>
    <property type="evidence" value="ECO:0007669"/>
    <property type="project" value="TreeGrafter"/>
</dbReference>
<protein>
    <recommendedName>
        <fullName evidence="13">Very-long-chain 3-oxoacyl-CoA synthase</fullName>
    </recommendedName>
</protein>
<keyword evidence="5" id="KW-0276">Fatty acid metabolism</keyword>
<proteinExistence type="predicted"/>
<evidence type="ECO:0000256" key="6">
    <source>
        <dbReference type="ARBA" id="ARBA00022989"/>
    </source>
</evidence>
<dbReference type="GO" id="GO:0009922">
    <property type="term" value="F:fatty acid elongase activity"/>
    <property type="evidence" value="ECO:0007669"/>
    <property type="project" value="InterPro"/>
</dbReference>
<dbReference type="GO" id="GO:0030148">
    <property type="term" value="P:sphingolipid biosynthetic process"/>
    <property type="evidence" value="ECO:0007669"/>
    <property type="project" value="TreeGrafter"/>
</dbReference>
<dbReference type="GO" id="GO:0005789">
    <property type="term" value="C:endoplasmic reticulum membrane"/>
    <property type="evidence" value="ECO:0007669"/>
    <property type="project" value="TreeGrafter"/>
</dbReference>
<dbReference type="AlphaFoldDB" id="A0AAF0PR95"/>
<feature type="transmembrane region" description="Helical" evidence="10">
    <location>
        <begin position="68"/>
        <end position="88"/>
    </location>
</feature>
<sequence>MIHVGVITNASVHVIMYAYYFFCASGKRPGWKKIVTSCQILQFILYFMGAVVVMYYDHLTTKIGAPGARTLFFNVTFNTSLFLLFLNFHSKSYANNIIKHSQHKASQ</sequence>
<dbReference type="Proteomes" id="UP001234989">
    <property type="component" value="Chromosome 1"/>
</dbReference>